<evidence type="ECO:0000313" key="3">
    <source>
        <dbReference type="Proteomes" id="UP000256899"/>
    </source>
</evidence>
<dbReference type="InterPro" id="IPR025597">
    <property type="entry name" value="DUF4345"/>
</dbReference>
<keyword evidence="1" id="KW-0812">Transmembrane</keyword>
<feature type="transmembrane region" description="Helical" evidence="1">
    <location>
        <begin position="45"/>
        <end position="64"/>
    </location>
</feature>
<keyword evidence="1" id="KW-0472">Membrane</keyword>
<evidence type="ECO:0000313" key="2">
    <source>
        <dbReference type="EMBL" id="REL32394.1"/>
    </source>
</evidence>
<reference evidence="3" key="1">
    <citation type="submission" date="2018-08" db="EMBL/GenBank/DDBJ databases">
        <title>Thalassotalea euphylliae genome.</title>
        <authorList>
            <person name="Summers S."/>
            <person name="Rice S.A."/>
            <person name="Freckelton M.L."/>
            <person name="Nedved B.T."/>
            <person name="Hadfield M.G."/>
        </authorList>
    </citation>
    <scope>NUCLEOTIDE SEQUENCE [LARGE SCALE GENOMIC DNA]</scope>
    <source>
        <strain evidence="3">H3</strain>
    </source>
</reference>
<feature type="transmembrane region" description="Helical" evidence="1">
    <location>
        <begin position="99"/>
        <end position="119"/>
    </location>
</feature>
<feature type="transmembrane region" description="Helical" evidence="1">
    <location>
        <begin position="5"/>
        <end position="25"/>
    </location>
</feature>
<accession>A0A3E0U6N9</accession>
<dbReference type="EMBL" id="QUOT01000001">
    <property type="protein sequence ID" value="REL32394.1"/>
    <property type="molecule type" value="Genomic_DNA"/>
</dbReference>
<organism evidence="2 3">
    <name type="scientific">Thalassotalea euphylliae</name>
    <dbReference type="NCBI Taxonomy" id="1655234"/>
    <lineage>
        <taxon>Bacteria</taxon>
        <taxon>Pseudomonadati</taxon>
        <taxon>Pseudomonadota</taxon>
        <taxon>Gammaproteobacteria</taxon>
        <taxon>Alteromonadales</taxon>
        <taxon>Colwelliaceae</taxon>
        <taxon>Thalassotalea</taxon>
    </lineage>
</organism>
<dbReference type="AlphaFoldDB" id="A0A3E0U6N9"/>
<evidence type="ECO:0000256" key="1">
    <source>
        <dbReference type="SAM" id="Phobius"/>
    </source>
</evidence>
<keyword evidence="3" id="KW-1185">Reference proteome</keyword>
<gene>
    <name evidence="2" type="ORF">DXX94_17680</name>
</gene>
<proteinExistence type="predicted"/>
<name>A0A3E0U6N9_9GAMM</name>
<keyword evidence="1" id="KW-1133">Transmembrane helix</keyword>
<dbReference type="RefSeq" id="WP_116017923.1">
    <property type="nucleotide sequence ID" value="NZ_QUOT01000001.1"/>
</dbReference>
<dbReference type="Pfam" id="PF14248">
    <property type="entry name" value="DUF4345"/>
    <property type="match status" value="1"/>
</dbReference>
<dbReference type="Proteomes" id="UP000256899">
    <property type="component" value="Unassembled WGS sequence"/>
</dbReference>
<sequence length="126" mass="13683">MAKLLCYTTAVFFLLYGLGFIFFPIEMALLITDASPTSTSAIIDFRATYGGAQLAIGLLLLLIVKVRNDIDLALTLVALLLLSMALGRLTGIVIDGDPNLIMCIYLAAELAFGVMALWLKLRLKVE</sequence>
<protein>
    <submittedName>
        <fullName evidence="2">DUF4345 domain-containing protein</fullName>
    </submittedName>
</protein>
<comment type="caution">
    <text evidence="2">The sequence shown here is derived from an EMBL/GenBank/DDBJ whole genome shotgun (WGS) entry which is preliminary data.</text>
</comment>
<feature type="transmembrane region" description="Helical" evidence="1">
    <location>
        <begin position="71"/>
        <end position="93"/>
    </location>
</feature>